<reference evidence="4" key="1">
    <citation type="journal article" date="2012" name="Proc. Natl. Acad. Sci. U.S.A.">
        <title>Genome sequence of the button mushroom Agaricus bisporus reveals mechanisms governing adaptation to a humic-rich ecological niche.</title>
        <authorList>
            <person name="Morin E."/>
            <person name="Kohler A."/>
            <person name="Baker A.R."/>
            <person name="Foulongne-Oriol M."/>
            <person name="Lombard V."/>
            <person name="Nagy L.G."/>
            <person name="Ohm R.A."/>
            <person name="Patyshakuliyeva A."/>
            <person name="Brun A."/>
            <person name="Aerts A.L."/>
            <person name="Bailey A.M."/>
            <person name="Billette C."/>
            <person name="Coutinho P.M."/>
            <person name="Deakin G."/>
            <person name="Doddapaneni H."/>
            <person name="Floudas D."/>
            <person name="Grimwood J."/>
            <person name="Hilden K."/>
            <person name="Kuees U."/>
            <person name="LaButti K.M."/>
            <person name="Lapidus A."/>
            <person name="Lindquist E.A."/>
            <person name="Lucas S.M."/>
            <person name="Murat C."/>
            <person name="Riley R.W."/>
            <person name="Salamov A.A."/>
            <person name="Schmutz J."/>
            <person name="Subramanian V."/>
            <person name="Woesten H.A.B."/>
            <person name="Xu J."/>
            <person name="Eastwood D.C."/>
            <person name="Foster G.D."/>
            <person name="Sonnenberg A.S."/>
            <person name="Cullen D."/>
            <person name="de Vries R.P."/>
            <person name="Lundell T."/>
            <person name="Hibbett D.S."/>
            <person name="Henrissat B."/>
            <person name="Burton K.S."/>
            <person name="Kerrigan R.W."/>
            <person name="Challen M.P."/>
            <person name="Grigoriev I.V."/>
            <person name="Martin F."/>
        </authorList>
    </citation>
    <scope>NUCLEOTIDE SEQUENCE [LARGE SCALE GENOMIC DNA]</scope>
    <source>
        <strain evidence="4">JB137-S8 / ATCC MYA-4627 / FGSC 10392</strain>
    </source>
</reference>
<sequence length="356" mass="41198">MAKTKVYTASLPPDGLYKKDPLPPLTERERKTYTEVSRHFLKGDFKIPGTPNGELSEDEKFWLSYECILRFLRGSRWKALDTIQRLEATLKWRRDFGLYTRVNASLVEKEAVTGNLLLLGHDTQGRPAFYLIPNRQSTTGDIKHIQSAIFMLERCIDLMPPGVETLDFLITFTPQSSQPPFSFTRTLLSTLQTHYPERLAFASITNPPLMLNIMIKFVLTFIDPITRAKCKFDPKELLRDRIFKPEGLMKKWWGGGLDFEFEHERYWPELIELTEARMAKWKERWRELGGRVGIREWLYKRPSGTERESVDMRNGKNGDLAASLSHQNTTTVSPASSDEDCNDHKLLSPWVLVDEP</sequence>
<dbReference type="InParanoid" id="K5X288"/>
<feature type="region of interest" description="Disordered" evidence="1">
    <location>
        <begin position="307"/>
        <end position="343"/>
    </location>
</feature>
<dbReference type="eggNOG" id="KOG1470">
    <property type="taxonomic scope" value="Eukaryota"/>
</dbReference>
<dbReference type="SUPFAM" id="SSF52087">
    <property type="entry name" value="CRAL/TRIO domain"/>
    <property type="match status" value="1"/>
</dbReference>
<organism evidence="3 4">
    <name type="scientific">Agaricus bisporus var. burnettii (strain JB137-S8 / ATCC MYA-4627 / FGSC 10392)</name>
    <name type="common">White button mushroom</name>
    <dbReference type="NCBI Taxonomy" id="597362"/>
    <lineage>
        <taxon>Eukaryota</taxon>
        <taxon>Fungi</taxon>
        <taxon>Dikarya</taxon>
        <taxon>Basidiomycota</taxon>
        <taxon>Agaricomycotina</taxon>
        <taxon>Agaricomycetes</taxon>
        <taxon>Agaricomycetidae</taxon>
        <taxon>Agaricales</taxon>
        <taxon>Agaricineae</taxon>
        <taxon>Agaricaceae</taxon>
        <taxon>Agaricus</taxon>
    </lineage>
</organism>
<dbReference type="SUPFAM" id="SSF46938">
    <property type="entry name" value="CRAL/TRIO N-terminal domain"/>
    <property type="match status" value="1"/>
</dbReference>
<dbReference type="InterPro" id="IPR036273">
    <property type="entry name" value="CRAL/TRIO_N_dom_sf"/>
</dbReference>
<evidence type="ECO:0000256" key="1">
    <source>
        <dbReference type="SAM" id="MobiDB-lite"/>
    </source>
</evidence>
<accession>K5X288</accession>
<dbReference type="GO" id="GO:0008526">
    <property type="term" value="F:phosphatidylinositol transfer activity"/>
    <property type="evidence" value="ECO:0007669"/>
    <property type="project" value="TreeGrafter"/>
</dbReference>
<dbReference type="Proteomes" id="UP000008493">
    <property type="component" value="Unassembled WGS sequence"/>
</dbReference>
<dbReference type="GeneID" id="18830885"/>
<dbReference type="SMART" id="SM00516">
    <property type="entry name" value="SEC14"/>
    <property type="match status" value="1"/>
</dbReference>
<evidence type="ECO:0000313" key="3">
    <source>
        <dbReference type="EMBL" id="EKM81931.1"/>
    </source>
</evidence>
<dbReference type="PROSITE" id="PS50191">
    <property type="entry name" value="CRAL_TRIO"/>
    <property type="match status" value="1"/>
</dbReference>
<keyword evidence="4" id="KW-1185">Reference proteome</keyword>
<dbReference type="InterPro" id="IPR052578">
    <property type="entry name" value="PI_Transfer_CRAL-TRIO"/>
</dbReference>
<name>K5X288_AGABU</name>
<evidence type="ECO:0000313" key="4">
    <source>
        <dbReference type="Proteomes" id="UP000008493"/>
    </source>
</evidence>
<feature type="compositionally biased region" description="Polar residues" evidence="1">
    <location>
        <begin position="324"/>
        <end position="336"/>
    </location>
</feature>
<dbReference type="CDD" id="cd00170">
    <property type="entry name" value="SEC14"/>
    <property type="match status" value="1"/>
</dbReference>
<dbReference type="HOGENOM" id="CLU_014001_1_1_1"/>
<dbReference type="AlphaFoldDB" id="K5X288"/>
<feature type="compositionally biased region" description="Basic and acidic residues" evidence="1">
    <location>
        <begin position="307"/>
        <end position="316"/>
    </location>
</feature>
<dbReference type="EMBL" id="JH971387">
    <property type="protein sequence ID" value="EKM81931.1"/>
    <property type="molecule type" value="Genomic_DNA"/>
</dbReference>
<evidence type="ECO:0000259" key="2">
    <source>
        <dbReference type="PROSITE" id="PS50191"/>
    </source>
</evidence>
<feature type="domain" description="CRAL-TRIO" evidence="2">
    <location>
        <begin position="104"/>
        <end position="261"/>
    </location>
</feature>
<dbReference type="PANTHER" id="PTHR45824">
    <property type="entry name" value="GH16843P"/>
    <property type="match status" value="1"/>
</dbReference>
<dbReference type="InterPro" id="IPR036865">
    <property type="entry name" value="CRAL-TRIO_dom_sf"/>
</dbReference>
<dbReference type="OMA" id="DHYTETI"/>
<dbReference type="RefSeq" id="XP_007327295.1">
    <property type="nucleotide sequence ID" value="XM_007327233.1"/>
</dbReference>
<dbReference type="Pfam" id="PF00650">
    <property type="entry name" value="CRAL_TRIO"/>
    <property type="match status" value="1"/>
</dbReference>
<proteinExistence type="predicted"/>
<dbReference type="Gene3D" id="3.40.525.10">
    <property type="entry name" value="CRAL-TRIO lipid binding domain"/>
    <property type="match status" value="1"/>
</dbReference>
<dbReference type="Pfam" id="PF03765">
    <property type="entry name" value="CRAL_TRIO_N"/>
    <property type="match status" value="1"/>
</dbReference>
<gene>
    <name evidence="3" type="ORF">AGABI1DRAFT_70471</name>
</gene>
<dbReference type="InterPro" id="IPR011074">
    <property type="entry name" value="CRAL/TRIO_N_dom"/>
</dbReference>
<dbReference type="PANTHER" id="PTHR45824:SF29">
    <property type="entry name" value="GH16843P"/>
    <property type="match status" value="1"/>
</dbReference>
<dbReference type="KEGG" id="abp:AGABI1DRAFT70471"/>
<dbReference type="InterPro" id="IPR001251">
    <property type="entry name" value="CRAL-TRIO_dom"/>
</dbReference>
<protein>
    <recommendedName>
        <fullName evidence="2">CRAL-TRIO domain-containing protein</fullName>
    </recommendedName>
</protein>
<dbReference type="OrthoDB" id="75724at2759"/>